<dbReference type="EMBL" id="FUKI01000117">
    <property type="protein sequence ID" value="SJM93234.1"/>
    <property type="molecule type" value="Genomic_DNA"/>
</dbReference>
<accession>A0A1R4HAE6</accession>
<reference evidence="2" key="1">
    <citation type="submission" date="2017-02" db="EMBL/GenBank/DDBJ databases">
        <authorList>
            <person name="Daims H."/>
        </authorList>
    </citation>
    <scope>NUCLEOTIDE SEQUENCE [LARGE SCALE GENOMIC DNA]</scope>
</reference>
<organism evidence="1 2">
    <name type="scientific">Crenothrix polyspora</name>
    <dbReference type="NCBI Taxonomy" id="360316"/>
    <lineage>
        <taxon>Bacteria</taxon>
        <taxon>Pseudomonadati</taxon>
        <taxon>Pseudomonadota</taxon>
        <taxon>Gammaproteobacteria</taxon>
        <taxon>Methylococcales</taxon>
        <taxon>Crenotrichaceae</taxon>
        <taxon>Crenothrix</taxon>
    </lineage>
</organism>
<keyword evidence="2" id="KW-1185">Reference proteome</keyword>
<gene>
    <name evidence="1" type="ORF">CRENPOLYSF1_410019</name>
</gene>
<protein>
    <submittedName>
        <fullName evidence="1">Uncharacterized protein</fullName>
    </submittedName>
</protein>
<dbReference type="AlphaFoldDB" id="A0A1R4HAE6"/>
<proteinExistence type="predicted"/>
<dbReference type="Proteomes" id="UP000195667">
    <property type="component" value="Unassembled WGS sequence"/>
</dbReference>
<name>A0A1R4HAE6_9GAMM</name>
<evidence type="ECO:0000313" key="2">
    <source>
        <dbReference type="Proteomes" id="UP000195667"/>
    </source>
</evidence>
<evidence type="ECO:0000313" key="1">
    <source>
        <dbReference type="EMBL" id="SJM93234.1"/>
    </source>
</evidence>
<sequence length="73" mass="8231">MGRKALPTLQLQLSRLKFVALIEPLEAPTKAGRVAVIFPAISEYSVNLDMSGMFLTRVRPARFLKPRRSLQHP</sequence>